<dbReference type="PROSITE" id="PS51257">
    <property type="entry name" value="PROKAR_LIPOPROTEIN"/>
    <property type="match status" value="1"/>
</dbReference>
<keyword evidence="4" id="KW-1185">Reference proteome</keyword>
<dbReference type="Proteomes" id="UP000051254">
    <property type="component" value="Unassembled WGS sequence"/>
</dbReference>
<reference evidence="2 4" key="1">
    <citation type="submission" date="2015-05" db="EMBL/GenBank/DDBJ databases">
        <title>Genome sequencing and analysis of members of genus Stenotrophomonas.</title>
        <authorList>
            <person name="Patil P.P."/>
            <person name="Midha S."/>
            <person name="Patil P.B."/>
        </authorList>
    </citation>
    <scope>NUCLEOTIDE SEQUENCE [LARGE SCALE GENOMIC DNA]</scope>
    <source>
        <strain evidence="2 4">DSM 17805</strain>
    </source>
</reference>
<dbReference type="AlphaFoldDB" id="A0A0R0BX46"/>
<dbReference type="OrthoDB" id="6022222at2"/>
<feature type="chain" id="PRO_5006393165" evidence="1">
    <location>
        <begin position="22"/>
        <end position="163"/>
    </location>
</feature>
<keyword evidence="1" id="KW-0732">Signal</keyword>
<evidence type="ECO:0000313" key="5">
    <source>
        <dbReference type="Proteomes" id="UP000550609"/>
    </source>
</evidence>
<dbReference type="PATRIC" id="fig|266128.3.peg.433"/>
<name>A0A0R0BX46_9GAMM</name>
<evidence type="ECO:0000256" key="1">
    <source>
        <dbReference type="SAM" id="SignalP"/>
    </source>
</evidence>
<reference evidence="3 5" key="2">
    <citation type="submission" date="2020-08" db="EMBL/GenBank/DDBJ databases">
        <title>Stenotrophomonas sp. W1S232.</title>
        <authorList>
            <person name="Deng Y."/>
        </authorList>
    </citation>
    <scope>NUCLEOTIDE SEQUENCE [LARGE SCALE GENOMIC DNA]</scope>
    <source>
        <strain evidence="3 5">W1S232</strain>
    </source>
</reference>
<feature type="signal peptide" evidence="1">
    <location>
        <begin position="1"/>
        <end position="21"/>
    </location>
</feature>
<evidence type="ECO:0000313" key="2">
    <source>
        <dbReference type="EMBL" id="KRG58183.1"/>
    </source>
</evidence>
<dbReference type="RefSeq" id="WP_057665608.1">
    <property type="nucleotide sequence ID" value="NZ_JACIUV010000002.1"/>
</dbReference>
<proteinExistence type="predicted"/>
<dbReference type="EMBL" id="LDJH01000012">
    <property type="protein sequence ID" value="KRG58183.1"/>
    <property type="molecule type" value="Genomic_DNA"/>
</dbReference>
<protein>
    <submittedName>
        <fullName evidence="2">Uncharacterized protein</fullName>
    </submittedName>
</protein>
<sequence>MNTLKSVLAAATLAVALTACSKEETPVVEEAAVALVAPAADDDAGWRQYLQAVVRENLGTISNPPFLYYLPPESDPEFADKYGRQVESATTAMSRGVQPGNMLAFGSSASAKMADLIETAFKPVEADTLKGVRVLFIGNAADNARVMAIVQPTGAEYIFVEAK</sequence>
<accession>A0A0R0BX46</accession>
<dbReference type="STRING" id="266128.ABB25_07815"/>
<comment type="caution">
    <text evidence="2">The sequence shown here is derived from an EMBL/GenBank/DDBJ whole genome shotgun (WGS) entry which is preliminary data.</text>
</comment>
<evidence type="ECO:0000313" key="3">
    <source>
        <dbReference type="EMBL" id="MBB1116562.1"/>
    </source>
</evidence>
<accession>A0A7W3V083</accession>
<organism evidence="2 4">
    <name type="scientific">Stenotrophomonas koreensis</name>
    <dbReference type="NCBI Taxonomy" id="266128"/>
    <lineage>
        <taxon>Bacteria</taxon>
        <taxon>Pseudomonadati</taxon>
        <taxon>Pseudomonadota</taxon>
        <taxon>Gammaproteobacteria</taxon>
        <taxon>Lysobacterales</taxon>
        <taxon>Lysobacteraceae</taxon>
        <taxon>Stenotrophomonas</taxon>
    </lineage>
</organism>
<dbReference type="EMBL" id="JACIUV010000002">
    <property type="protein sequence ID" value="MBB1116562.1"/>
    <property type="molecule type" value="Genomic_DNA"/>
</dbReference>
<evidence type="ECO:0000313" key="4">
    <source>
        <dbReference type="Proteomes" id="UP000051254"/>
    </source>
</evidence>
<gene>
    <name evidence="2" type="ORF">ABB25_07815</name>
    <name evidence="3" type="ORF">H4O09_05750</name>
</gene>
<dbReference type="Proteomes" id="UP000550609">
    <property type="component" value="Unassembled WGS sequence"/>
</dbReference>